<sequence length="196" mass="20909">MVSPCYCTRLCTAVEETSSERTVAPSRCWRIVACLHPHEVSADATEPPTSSTPVWLADPLASLVAPSSPLVPLFLGMDDDTVVQSPPGSPPPAHVAPGPSGEDYSLASPPPHDLNEVGTSHPAWELTTPEHQAMWEAELACSPTPPPTADEIVNAILAPPRAITPEYQLNMQLLTPPPCWHGRQTLPPPLLLTTIS</sequence>
<accession>I2G6H2</accession>
<dbReference type="Proteomes" id="UP000006174">
    <property type="component" value="Unassembled WGS sequence"/>
</dbReference>
<feature type="region of interest" description="Disordered" evidence="1">
    <location>
        <begin position="81"/>
        <end position="118"/>
    </location>
</feature>
<evidence type="ECO:0000256" key="1">
    <source>
        <dbReference type="SAM" id="MobiDB-lite"/>
    </source>
</evidence>
<comment type="caution">
    <text evidence="2">The sequence shown here is derived from an EMBL/GenBank/DDBJ whole genome shotgun (WGS) entry which is preliminary data.</text>
</comment>
<dbReference type="AlphaFoldDB" id="I2G6H2"/>
<name>I2G6H2_USTHO</name>
<dbReference type="HOGENOM" id="CLU_1391174_0_0_1"/>
<protein>
    <submittedName>
        <fullName evidence="2">Uncharacterized protein</fullName>
    </submittedName>
</protein>
<proteinExistence type="predicted"/>
<keyword evidence="3" id="KW-1185">Reference proteome</keyword>
<evidence type="ECO:0000313" key="3">
    <source>
        <dbReference type="Proteomes" id="UP000006174"/>
    </source>
</evidence>
<dbReference type="EMBL" id="CAGI01000195">
    <property type="protein sequence ID" value="CCF54765.1"/>
    <property type="molecule type" value="Genomic_DNA"/>
</dbReference>
<evidence type="ECO:0000313" key="2">
    <source>
        <dbReference type="EMBL" id="CCF54765.1"/>
    </source>
</evidence>
<dbReference type="OrthoDB" id="2557747at2759"/>
<gene>
    <name evidence="2" type="ORF">UHOR_01538</name>
</gene>
<organism evidence="2 3">
    <name type="scientific">Ustilago hordei</name>
    <name type="common">Barley covered smut fungus</name>
    <dbReference type="NCBI Taxonomy" id="120017"/>
    <lineage>
        <taxon>Eukaryota</taxon>
        <taxon>Fungi</taxon>
        <taxon>Dikarya</taxon>
        <taxon>Basidiomycota</taxon>
        <taxon>Ustilaginomycotina</taxon>
        <taxon>Ustilaginomycetes</taxon>
        <taxon>Ustilaginales</taxon>
        <taxon>Ustilaginaceae</taxon>
        <taxon>Ustilago</taxon>
    </lineage>
</organism>
<reference evidence="2 3" key="1">
    <citation type="journal article" date="2012" name="Plant Cell">
        <title>Genome comparison of barley and maize smut fungi reveals targeted loss of RNA silencing components and species-specific presence of transposable elements.</title>
        <authorList>
            <person name="Laurie J.D."/>
            <person name="Ali S."/>
            <person name="Linning R."/>
            <person name="Mannhaupt G."/>
            <person name="Wong P."/>
            <person name="Gueldener U."/>
            <person name="Muensterkoetter M."/>
            <person name="Moore R."/>
            <person name="Kahmann R."/>
            <person name="Bakkeren G."/>
            <person name="Schirawski J."/>
        </authorList>
    </citation>
    <scope>NUCLEOTIDE SEQUENCE [LARGE SCALE GENOMIC DNA]</scope>
    <source>
        <strain evidence="3">Uh4875-4</strain>
    </source>
</reference>